<evidence type="ECO:0000313" key="1">
    <source>
        <dbReference type="EMBL" id="CAA9311211.1"/>
    </source>
</evidence>
<dbReference type="AlphaFoldDB" id="A0A6J4KNU3"/>
<sequence length="68" mass="7470">MFSEHSDWGAGDPPLNPAREKGCTLIVSNNQGIYAQVKQQPTHLIVRAALNDGIRDLQLNITPFILEG</sequence>
<dbReference type="EMBL" id="CADCTZ010000116">
    <property type="protein sequence ID" value="CAA9311211.1"/>
    <property type="molecule type" value="Genomic_DNA"/>
</dbReference>
<organism evidence="1">
    <name type="scientific">uncultured Microcoleus sp</name>
    <dbReference type="NCBI Taxonomy" id="259945"/>
    <lineage>
        <taxon>Bacteria</taxon>
        <taxon>Bacillati</taxon>
        <taxon>Cyanobacteriota</taxon>
        <taxon>Cyanophyceae</taxon>
        <taxon>Oscillatoriophycideae</taxon>
        <taxon>Oscillatoriales</taxon>
        <taxon>Microcoleaceae</taxon>
        <taxon>Microcoleus</taxon>
        <taxon>environmental samples</taxon>
    </lineage>
</organism>
<name>A0A6J4KNU3_9CYAN</name>
<protein>
    <submittedName>
        <fullName evidence="1">Uncharacterized protein</fullName>
    </submittedName>
</protein>
<proteinExistence type="predicted"/>
<reference evidence="1" key="1">
    <citation type="submission" date="2020-02" db="EMBL/GenBank/DDBJ databases">
        <authorList>
            <person name="Meier V. D."/>
        </authorList>
    </citation>
    <scope>NUCLEOTIDE SEQUENCE</scope>
    <source>
        <strain evidence="1">AVDCRST_MAG84</strain>
    </source>
</reference>
<accession>A0A6J4KNU3</accession>
<gene>
    <name evidence="1" type="ORF">AVDCRST_MAG84-786</name>
</gene>